<keyword evidence="2" id="KW-1185">Reference proteome</keyword>
<name>A0AAD9AJI6_9PEZI</name>
<dbReference type="EMBL" id="JAQOWY010000190">
    <property type="protein sequence ID" value="KAK1847837.1"/>
    <property type="molecule type" value="Genomic_DNA"/>
</dbReference>
<organism evidence="1 2">
    <name type="scientific">Colletotrichum chrysophilum</name>
    <dbReference type="NCBI Taxonomy" id="1836956"/>
    <lineage>
        <taxon>Eukaryota</taxon>
        <taxon>Fungi</taxon>
        <taxon>Dikarya</taxon>
        <taxon>Ascomycota</taxon>
        <taxon>Pezizomycotina</taxon>
        <taxon>Sordariomycetes</taxon>
        <taxon>Hypocreomycetidae</taxon>
        <taxon>Glomerellales</taxon>
        <taxon>Glomerellaceae</taxon>
        <taxon>Colletotrichum</taxon>
        <taxon>Colletotrichum gloeosporioides species complex</taxon>
    </lineage>
</organism>
<sequence>MAFWGLPLQKKTSMLSTIVRKALSHSVKEQRRLIIVLLSFRALGASIAYFRVSAETPPLFSFFHRPPPASISSRRGGDNPLDDLRYPHSSLSSAPPVRPACAPSCPANTAYNSVTLHPIRHRAIRMQSGPAARSTAEENRRKPYCVLLLARPSTEGEPHLKDRRFPGHKATVVERQRQRLVGRM</sequence>
<reference evidence="1" key="1">
    <citation type="submission" date="2023-01" db="EMBL/GenBank/DDBJ databases">
        <title>Colletotrichum chrysophilum M932 genome sequence.</title>
        <authorList>
            <person name="Baroncelli R."/>
        </authorList>
    </citation>
    <scope>NUCLEOTIDE SEQUENCE</scope>
    <source>
        <strain evidence="1">M932</strain>
    </source>
</reference>
<proteinExistence type="predicted"/>
<gene>
    <name evidence="1" type="ORF">CCHR01_09564</name>
</gene>
<accession>A0AAD9AJI6</accession>
<dbReference type="AlphaFoldDB" id="A0AAD9AJI6"/>
<evidence type="ECO:0000313" key="1">
    <source>
        <dbReference type="EMBL" id="KAK1847837.1"/>
    </source>
</evidence>
<dbReference type="Proteomes" id="UP001243330">
    <property type="component" value="Unassembled WGS sequence"/>
</dbReference>
<comment type="caution">
    <text evidence="1">The sequence shown here is derived from an EMBL/GenBank/DDBJ whole genome shotgun (WGS) entry which is preliminary data.</text>
</comment>
<evidence type="ECO:0000313" key="2">
    <source>
        <dbReference type="Proteomes" id="UP001243330"/>
    </source>
</evidence>
<protein>
    <submittedName>
        <fullName evidence="1">Uncharacterized protein</fullName>
    </submittedName>
</protein>